<reference evidence="1 2" key="1">
    <citation type="submission" date="2018-04" db="EMBL/GenBank/DDBJ databases">
        <title>Novel Campyloabacter and Helicobacter Species and Strains.</title>
        <authorList>
            <person name="Mannion A.J."/>
            <person name="Shen Z."/>
            <person name="Fox J.G."/>
        </authorList>
    </citation>
    <scope>NUCLEOTIDE SEQUENCE [LARGE SCALE GENOMIC DNA]</scope>
    <source>
        <strain evidence="1 2">MIT 97-5075</strain>
    </source>
</reference>
<comment type="caution">
    <text evidence="1">The sequence shown here is derived from an EMBL/GenBank/DDBJ whole genome shotgun (WGS) entry which is preliminary data.</text>
</comment>
<evidence type="ECO:0000313" key="1">
    <source>
        <dbReference type="EMBL" id="RDU71572.1"/>
    </source>
</evidence>
<dbReference type="EMBL" id="NXLW01000011">
    <property type="protein sequence ID" value="RDU71572.1"/>
    <property type="molecule type" value="Genomic_DNA"/>
</dbReference>
<accession>A0A3D8J209</accession>
<proteinExistence type="predicted"/>
<keyword evidence="2" id="KW-1185">Reference proteome</keyword>
<dbReference type="Pfam" id="PF05610">
    <property type="entry name" value="DUF779"/>
    <property type="match status" value="1"/>
</dbReference>
<dbReference type="PIRSF" id="PIRSF009151">
    <property type="entry name" value="DUF779"/>
    <property type="match status" value="1"/>
</dbReference>
<dbReference type="OrthoDB" id="3725739at2"/>
<name>A0A3D8J209_9HELI</name>
<dbReference type="RefSeq" id="WP_104763295.1">
    <property type="nucleotide sequence ID" value="NZ_FZPM01000018.1"/>
</dbReference>
<dbReference type="AlphaFoldDB" id="A0A3D8J209"/>
<dbReference type="Proteomes" id="UP000256424">
    <property type="component" value="Unassembled WGS sequence"/>
</dbReference>
<organism evidence="1 2">
    <name type="scientific">Helicobacter aurati</name>
    <dbReference type="NCBI Taxonomy" id="137778"/>
    <lineage>
        <taxon>Bacteria</taxon>
        <taxon>Pseudomonadati</taxon>
        <taxon>Campylobacterota</taxon>
        <taxon>Epsilonproteobacteria</taxon>
        <taxon>Campylobacterales</taxon>
        <taxon>Helicobacteraceae</taxon>
        <taxon>Helicobacter</taxon>
    </lineage>
</organism>
<gene>
    <name evidence="1" type="ORF">CQA66_06330</name>
</gene>
<sequence length="125" mass="14131">MSDLPLQVIATQNAILLIRELQLQYGEILFHQSGGCCDGSVPYCYAKGDFQIGSNDVLLGYVENAPFYIHKAQFVYWNHTQLILDAKEGSGSEFSLEYGCGKSFFLDSRIFTEDEYRSLKNAQKI</sequence>
<evidence type="ECO:0000313" key="2">
    <source>
        <dbReference type="Proteomes" id="UP000256424"/>
    </source>
</evidence>
<dbReference type="InterPro" id="IPR008497">
    <property type="entry name" value="DUF779"/>
</dbReference>
<protein>
    <submittedName>
        <fullName evidence="1">DUF779 domain-containing protein</fullName>
    </submittedName>
</protein>